<dbReference type="AlphaFoldDB" id="V9TVX4"/>
<keyword evidence="2" id="KW-1185">Reference proteome</keyword>
<dbReference type="KEGG" id="efk:P856_642"/>
<dbReference type="STRING" id="1401328.P856_642"/>
<protein>
    <recommendedName>
        <fullName evidence="3">Cellulase-like protein</fullName>
    </recommendedName>
</protein>
<evidence type="ECO:0000313" key="2">
    <source>
        <dbReference type="Proteomes" id="UP000018700"/>
    </source>
</evidence>
<reference evidence="1 2" key="1">
    <citation type="journal article" date="2013" name="PLoS ONE">
        <title>Bacterial endosymbiosis in a chordate host: long-term co-evolution and conservation of secondary metabolism.</title>
        <authorList>
            <person name="Kwan J.C."/>
            <person name="Schmidt E.W."/>
        </authorList>
    </citation>
    <scope>NUCLEOTIDE SEQUENCE [LARGE SCALE GENOMIC DNA]</scope>
    <source>
        <strain evidence="2">faulkneri L5</strain>
    </source>
</reference>
<organism evidence="1 2">
    <name type="scientific">Candidatus Endolissoclinum faulkneri L5</name>
    <dbReference type="NCBI Taxonomy" id="1401328"/>
    <lineage>
        <taxon>Bacteria</taxon>
        <taxon>Pseudomonadati</taxon>
        <taxon>Pseudomonadota</taxon>
        <taxon>Alphaproteobacteria</taxon>
        <taxon>Rhodospirillales</taxon>
        <taxon>Rhodospirillaceae</taxon>
        <taxon>Candidatus Endolissoclinum</taxon>
    </lineage>
</organism>
<name>V9TVX4_9PROT</name>
<gene>
    <name evidence="1" type="ORF">P856_642</name>
</gene>
<accession>V9TVX4</accession>
<dbReference type="HOGENOM" id="CLU_111521_2_0_5"/>
<evidence type="ECO:0008006" key="3">
    <source>
        <dbReference type="Google" id="ProtNLM"/>
    </source>
</evidence>
<dbReference type="OrthoDB" id="9810376at2"/>
<proteinExistence type="predicted"/>
<dbReference type="InterPro" id="IPR019225">
    <property type="entry name" value="DUF2155"/>
</dbReference>
<dbReference type="Proteomes" id="UP000018700">
    <property type="component" value="Chromosome"/>
</dbReference>
<sequence length="141" mass="15805">MSKSGLLRVLACVCVVTSVNLQSIAVCPHIIRLKNEWRQHNVAVLRGLDKVTGRVSTFKVMLGNVAYFGTFKIRVDTCQDLPPTLPPESAAFLHIEDQLPDEETHDVFNGWMFASSVSLHAVEHSVYSVWLMSCRSDFIDD</sequence>
<dbReference type="Pfam" id="PF09923">
    <property type="entry name" value="DUF2155"/>
    <property type="match status" value="1"/>
</dbReference>
<dbReference type="eggNOG" id="COG4765">
    <property type="taxonomic scope" value="Bacteria"/>
</dbReference>
<evidence type="ECO:0000313" key="1">
    <source>
        <dbReference type="EMBL" id="AHC73853.1"/>
    </source>
</evidence>
<dbReference type="EMBL" id="CP006745">
    <property type="protein sequence ID" value="AHC73853.1"/>
    <property type="molecule type" value="Genomic_DNA"/>
</dbReference>